<accession>A0A2P5GUN2</accession>
<evidence type="ECO:0000313" key="3">
    <source>
        <dbReference type="Proteomes" id="UP000237073"/>
    </source>
</evidence>
<evidence type="ECO:0000313" key="2">
    <source>
        <dbReference type="EMBL" id="POP50270.1"/>
    </source>
</evidence>
<dbReference type="AlphaFoldDB" id="A0A2P5GUN2"/>
<dbReference type="Proteomes" id="UP000237073">
    <property type="component" value="Unassembled WGS sequence"/>
</dbReference>
<dbReference type="Proteomes" id="UP000247005">
    <property type="component" value="Unassembled WGS sequence"/>
</dbReference>
<keyword evidence="3" id="KW-1185">Reference proteome</keyword>
<comment type="caution">
    <text evidence="2">The sequence shown here is derived from an EMBL/GenBank/DDBJ whole genome shotgun (WGS) entry which is preliminary data.</text>
</comment>
<reference evidence="3 4" key="1">
    <citation type="submission" date="2018-01" db="EMBL/GenBank/DDBJ databases">
        <title>Superficieibacter electus gen. nov., sp. nov., an extended-spectrum beta-lactamase possessing member of the Enterobacteriaceae family, isolated from intensive care unit surfaces.</title>
        <authorList>
            <person name="Potter R.F."/>
            <person name="D'Souza A.W."/>
        </authorList>
    </citation>
    <scope>NUCLEOTIDE SEQUENCE [LARGE SCALE GENOMIC DNA]</scope>
    <source>
        <strain evidence="2 4">BP-1</strain>
        <strain evidence="1 3">BP-2</strain>
    </source>
</reference>
<evidence type="ECO:0000313" key="1">
    <source>
        <dbReference type="EMBL" id="POP40920.1"/>
    </source>
</evidence>
<organism evidence="2 4">
    <name type="scientific">Superficieibacter electus</name>
    <dbReference type="NCBI Taxonomy" id="2022662"/>
    <lineage>
        <taxon>Bacteria</taxon>
        <taxon>Pseudomonadati</taxon>
        <taxon>Pseudomonadota</taxon>
        <taxon>Gammaproteobacteria</taxon>
        <taxon>Enterobacterales</taxon>
        <taxon>Enterobacteriaceae</taxon>
        <taxon>Superficieibacter</taxon>
    </lineage>
</organism>
<name>A0A2P5GUN2_9ENTR</name>
<sequence>MATFRHAVPEPNSPEQRFFALIRPDHDVNLTSSPVKMVAPLTCPAVWNVKKLLINAASAGRIMLFQPLFYLSRDVALYI</sequence>
<protein>
    <submittedName>
        <fullName evidence="2">Uncharacterized protein</fullName>
    </submittedName>
</protein>
<dbReference type="EMBL" id="PQGD01000002">
    <property type="protein sequence ID" value="POP50270.1"/>
    <property type="molecule type" value="Genomic_DNA"/>
</dbReference>
<gene>
    <name evidence="2" type="ORF">CHU32_02265</name>
    <name evidence="1" type="ORF">CHU33_25185</name>
</gene>
<proteinExistence type="predicted"/>
<dbReference type="EMBL" id="PQGE01000033">
    <property type="protein sequence ID" value="POP40920.1"/>
    <property type="molecule type" value="Genomic_DNA"/>
</dbReference>
<evidence type="ECO:0000313" key="4">
    <source>
        <dbReference type="Proteomes" id="UP000247005"/>
    </source>
</evidence>